<dbReference type="GO" id="GO:0003677">
    <property type="term" value="F:DNA binding"/>
    <property type="evidence" value="ECO:0007669"/>
    <property type="project" value="UniProtKB-KW"/>
</dbReference>
<dbReference type="Pfam" id="PF14520">
    <property type="entry name" value="HHH_5"/>
    <property type="match status" value="1"/>
</dbReference>
<dbReference type="Gene3D" id="1.10.150.20">
    <property type="entry name" value="5' to 3' exonuclease, C-terminal subdomain"/>
    <property type="match status" value="1"/>
</dbReference>
<name>A0ABN6VWJ8_9BACT</name>
<gene>
    <name evidence="1" type="ORF">GURASL_30100</name>
</gene>
<dbReference type="InterPro" id="IPR010995">
    <property type="entry name" value="DNA_repair_Rad51/TF_NusA_a-hlx"/>
</dbReference>
<sequence>MKATEKELQKIKGIGEVLARRLVEAGHDSFAKVAALGEEGLKAIKGINPRAVSSIIAQATDLAKQGKADRAKRVEELKAAATTLRDQVEGIARSAKERFGEELQGKTGKKLEKELLKMAAALARTETKLESRVKRAGKGLAKAEKRLAGLAEEGLKGVEKGLRRARKSLKRIVAK</sequence>
<keyword evidence="2" id="KW-1185">Reference proteome</keyword>
<proteinExistence type="predicted"/>
<organism evidence="1 2">
    <name type="scientific">Geotalea uraniireducens</name>
    <dbReference type="NCBI Taxonomy" id="351604"/>
    <lineage>
        <taxon>Bacteria</taxon>
        <taxon>Pseudomonadati</taxon>
        <taxon>Thermodesulfobacteriota</taxon>
        <taxon>Desulfuromonadia</taxon>
        <taxon>Geobacterales</taxon>
        <taxon>Geobacteraceae</taxon>
        <taxon>Geotalea</taxon>
    </lineage>
</organism>
<dbReference type="RefSeq" id="WP_282000199.1">
    <property type="nucleotide sequence ID" value="NZ_AP027151.1"/>
</dbReference>
<keyword evidence="1" id="KW-0238">DNA-binding</keyword>
<dbReference type="EMBL" id="AP027151">
    <property type="protein sequence ID" value="BDV44087.1"/>
    <property type="molecule type" value="Genomic_DNA"/>
</dbReference>
<evidence type="ECO:0000313" key="2">
    <source>
        <dbReference type="Proteomes" id="UP001317705"/>
    </source>
</evidence>
<dbReference type="Proteomes" id="UP001317705">
    <property type="component" value="Chromosome"/>
</dbReference>
<evidence type="ECO:0000313" key="1">
    <source>
        <dbReference type="EMBL" id="BDV44087.1"/>
    </source>
</evidence>
<protein>
    <submittedName>
        <fullName evidence="1">DNA-binding protein</fullName>
    </submittedName>
</protein>
<accession>A0ABN6VWJ8</accession>
<dbReference type="SUPFAM" id="SSF47794">
    <property type="entry name" value="Rad51 N-terminal domain-like"/>
    <property type="match status" value="1"/>
</dbReference>
<reference evidence="1 2" key="1">
    <citation type="submission" date="2022-12" db="EMBL/GenBank/DDBJ databases">
        <title>Polyphasic characterization of Geotalea uranireducens NIT-SL11 newly isolated from a complex of sewage sludge and microbially reduced graphene oxide.</title>
        <authorList>
            <person name="Xie L."/>
            <person name="Yoshida N."/>
            <person name="Meng L."/>
        </authorList>
    </citation>
    <scope>NUCLEOTIDE SEQUENCE [LARGE SCALE GENOMIC DNA]</scope>
    <source>
        <strain evidence="1 2">NIT-SL11</strain>
    </source>
</reference>